<dbReference type="Proteomes" id="UP000799324">
    <property type="component" value="Unassembled WGS sequence"/>
</dbReference>
<keyword evidence="3" id="KW-1185">Reference proteome</keyword>
<reference evidence="2" key="1">
    <citation type="journal article" date="2020" name="Stud. Mycol.">
        <title>101 Dothideomycetes genomes: a test case for predicting lifestyles and emergence of pathogens.</title>
        <authorList>
            <person name="Haridas S."/>
            <person name="Albert R."/>
            <person name="Binder M."/>
            <person name="Bloem J."/>
            <person name="Labutti K."/>
            <person name="Salamov A."/>
            <person name="Andreopoulos B."/>
            <person name="Baker S."/>
            <person name="Barry K."/>
            <person name="Bills G."/>
            <person name="Bluhm B."/>
            <person name="Cannon C."/>
            <person name="Castanera R."/>
            <person name="Culley D."/>
            <person name="Daum C."/>
            <person name="Ezra D."/>
            <person name="Gonzalez J."/>
            <person name="Henrissat B."/>
            <person name="Kuo A."/>
            <person name="Liang C."/>
            <person name="Lipzen A."/>
            <person name="Lutzoni F."/>
            <person name="Magnuson J."/>
            <person name="Mondo S."/>
            <person name="Nolan M."/>
            <person name="Ohm R."/>
            <person name="Pangilinan J."/>
            <person name="Park H.-J."/>
            <person name="Ramirez L."/>
            <person name="Alfaro M."/>
            <person name="Sun H."/>
            <person name="Tritt A."/>
            <person name="Yoshinaga Y."/>
            <person name="Zwiers L.-H."/>
            <person name="Turgeon B."/>
            <person name="Goodwin S."/>
            <person name="Spatafora J."/>
            <person name="Crous P."/>
            <person name="Grigoriev I."/>
        </authorList>
    </citation>
    <scope>NUCLEOTIDE SEQUENCE</scope>
    <source>
        <strain evidence="2">CBS 122681</strain>
    </source>
</reference>
<dbReference type="OrthoDB" id="5331891at2759"/>
<dbReference type="InterPro" id="IPR056002">
    <property type="entry name" value="DUF7580"/>
</dbReference>
<sequence>MSGLEVAGVCLGVLPILLEAIKAYSSVSRSLRVFRHCSSELKSIEKQFLIRRGIFRNECCLLLRLVGDDGAAKDMIDNEADERWKDEQLDARLGAALKDNILLCRIAIEASKDAIDDLQEELHKFDLFVESRIGGESIRSTIRRLRAAARITLDKSKYERILANLRDHNADLTQLRSHFGELQQQRDCTERDSLNRKSPFRGGTIRTASLKLYEALCSAWCCEDADHDGHNAKLCLEAEVEEEVRLDLAISCQQTRRQSPDSFVVEPPIWLTVQSVRINTVDCRADLIRVGSQSIKRGLQDDEDIPFTTIEPSTTPTLPTRRIRLSTVCKKRVRFEKANRDEHAVHFTDDYTDKISAAISETMRHPSMSQINTKDICRYFKQGIHPCTESATRHCLGYLDSPNMYRHVFYFQERVMAQTHRHPRSDRGPLFSISDLLRERDEDSLTIVDQLKLAHRAALAVVQFNSTPWLATNWRLKDIYFGNCNTFDDVALKTLHLTSQLSTVSEKQQPSMEGVEAAGTVFSEEDCYGINNTTIFFLGVALLELAYWKPLEALSVDGDPHEILTARRIAARPTKLGPKYQNITRKCLSCDFGVGNDLAKEELQAAVYGDVVAPLEKMIESLSL</sequence>
<evidence type="ECO:0000259" key="1">
    <source>
        <dbReference type="Pfam" id="PF24476"/>
    </source>
</evidence>
<feature type="domain" description="DUF7580" evidence="1">
    <location>
        <begin position="418"/>
        <end position="620"/>
    </location>
</feature>
<dbReference type="PANTHER" id="PTHR35186">
    <property type="entry name" value="ANK_REP_REGION DOMAIN-CONTAINING PROTEIN"/>
    <property type="match status" value="1"/>
</dbReference>
<organism evidence="2 3">
    <name type="scientific">Lophiostoma macrostomum CBS 122681</name>
    <dbReference type="NCBI Taxonomy" id="1314788"/>
    <lineage>
        <taxon>Eukaryota</taxon>
        <taxon>Fungi</taxon>
        <taxon>Dikarya</taxon>
        <taxon>Ascomycota</taxon>
        <taxon>Pezizomycotina</taxon>
        <taxon>Dothideomycetes</taxon>
        <taxon>Pleosporomycetidae</taxon>
        <taxon>Pleosporales</taxon>
        <taxon>Lophiostomataceae</taxon>
        <taxon>Lophiostoma</taxon>
    </lineage>
</organism>
<evidence type="ECO:0000313" key="2">
    <source>
        <dbReference type="EMBL" id="KAF2651954.1"/>
    </source>
</evidence>
<dbReference type="EMBL" id="MU004413">
    <property type="protein sequence ID" value="KAF2651954.1"/>
    <property type="molecule type" value="Genomic_DNA"/>
</dbReference>
<dbReference type="AlphaFoldDB" id="A0A6A6T090"/>
<dbReference type="PANTHER" id="PTHR35186:SF4">
    <property type="entry name" value="PRION-INHIBITION AND PROPAGATION HELO DOMAIN-CONTAINING PROTEIN"/>
    <property type="match status" value="1"/>
</dbReference>
<gene>
    <name evidence="2" type="ORF">K491DRAFT_696015</name>
</gene>
<proteinExistence type="predicted"/>
<protein>
    <recommendedName>
        <fullName evidence="1">DUF7580 domain-containing protein</fullName>
    </recommendedName>
</protein>
<name>A0A6A6T090_9PLEO</name>
<accession>A0A6A6T090</accession>
<dbReference type="Pfam" id="PF24476">
    <property type="entry name" value="DUF7580"/>
    <property type="match status" value="1"/>
</dbReference>
<evidence type="ECO:0000313" key="3">
    <source>
        <dbReference type="Proteomes" id="UP000799324"/>
    </source>
</evidence>